<dbReference type="EMBL" id="JAAFGS010000001">
    <property type="protein sequence ID" value="NGZ74701.1"/>
    <property type="molecule type" value="Genomic_DNA"/>
</dbReference>
<evidence type="ECO:0000313" key="2">
    <source>
        <dbReference type="Proteomes" id="UP000800303"/>
    </source>
</evidence>
<reference evidence="1 2" key="1">
    <citation type="submission" date="2020-01" db="EMBL/GenBank/DDBJ databases">
        <title>Polyphasic characterisation and genomic insights into a novel alkali tolerant bacterium VR-M41.</title>
        <authorList>
            <person name="Vemuluri V.R."/>
        </authorList>
    </citation>
    <scope>NUCLEOTIDE SEQUENCE [LARGE SCALE GENOMIC DNA]</scope>
    <source>
        <strain evidence="1 2">VR-M41</strain>
    </source>
</reference>
<name>A0ABX0F1D7_9BACL</name>
<evidence type="ECO:0000313" key="1">
    <source>
        <dbReference type="EMBL" id="NGZ74701.1"/>
    </source>
</evidence>
<keyword evidence="2" id="KW-1185">Reference proteome</keyword>
<protein>
    <submittedName>
        <fullName evidence="1">Uncharacterized protein</fullName>
    </submittedName>
</protein>
<sequence length="346" mass="40708">MRLKELKDMMLIPDREILLNRLVKINNTDILLISVTSENGSHKLWTLRRFPDYLYEKQPVPEPQEPLSNRERIQQHLQGDTIFDDQEDYISKMIIQGRLMTFNGMEARFFTEQNHDSYMWLQHFIEKGLDISGFAEAELNRLLLTFYIQDTSEPFPDLDLDKELDITLKFNRTFRRIPTQIEPMMLEFGSSQKEIRRSFYDPIHEENRFFYIRGWTHYDIWEESKELLARPSSPGFTDEEWQQVKDQHLKSIQALCPKGMNLALIEYEAEGDIRLDFYAKPYLDAKYLSSSYESGMSMSFGTDHEGSHGLRSRKDVIAAVEKTFTGSLVVELLSYNAEFPEITLPL</sequence>
<accession>A0ABX0F1D7</accession>
<dbReference type="RefSeq" id="WP_166272944.1">
    <property type="nucleotide sequence ID" value="NZ_JAAFGS010000001.1"/>
</dbReference>
<gene>
    <name evidence="1" type="ORF">GYN08_05165</name>
</gene>
<dbReference type="Proteomes" id="UP000800303">
    <property type="component" value="Unassembled WGS sequence"/>
</dbReference>
<comment type="caution">
    <text evidence="1">The sequence shown here is derived from an EMBL/GenBank/DDBJ whole genome shotgun (WGS) entry which is preliminary data.</text>
</comment>
<organism evidence="1 2">
    <name type="scientific">Saccharibacillus alkalitolerans</name>
    <dbReference type="NCBI Taxonomy" id="2705290"/>
    <lineage>
        <taxon>Bacteria</taxon>
        <taxon>Bacillati</taxon>
        <taxon>Bacillota</taxon>
        <taxon>Bacilli</taxon>
        <taxon>Bacillales</taxon>
        <taxon>Paenibacillaceae</taxon>
        <taxon>Saccharibacillus</taxon>
    </lineage>
</organism>
<proteinExistence type="predicted"/>